<evidence type="ECO:0000256" key="5">
    <source>
        <dbReference type="HAMAP-Rule" id="MF_00651"/>
    </source>
</evidence>
<dbReference type="Gene3D" id="3.30.420.140">
    <property type="entry name" value="YqgF/RNase H-like domain"/>
    <property type="match status" value="1"/>
</dbReference>
<comment type="subcellular location">
    <subcellularLocation>
        <location evidence="5">Cytoplasm</location>
    </subcellularLocation>
</comment>
<feature type="domain" description="YqgF/RNase H-like" evidence="6">
    <location>
        <begin position="4"/>
        <end position="109"/>
    </location>
</feature>
<proteinExistence type="inferred from homology"/>
<dbReference type="InterPro" id="IPR012337">
    <property type="entry name" value="RNaseH-like_sf"/>
</dbReference>
<dbReference type="InterPro" id="IPR005227">
    <property type="entry name" value="YqgF"/>
</dbReference>
<evidence type="ECO:0000313" key="8">
    <source>
        <dbReference type="Proteomes" id="UP000321046"/>
    </source>
</evidence>
<dbReference type="GO" id="GO:0005829">
    <property type="term" value="C:cytosol"/>
    <property type="evidence" value="ECO:0007669"/>
    <property type="project" value="TreeGrafter"/>
</dbReference>
<comment type="similarity">
    <text evidence="5">Belongs to the YqgF HJR family.</text>
</comment>
<evidence type="ECO:0000256" key="4">
    <source>
        <dbReference type="ARBA" id="ARBA00022801"/>
    </source>
</evidence>
<dbReference type="CDD" id="cd16964">
    <property type="entry name" value="YqgF"/>
    <property type="match status" value="1"/>
</dbReference>
<dbReference type="NCBIfam" id="TIGR00250">
    <property type="entry name" value="RNAse_H_YqgF"/>
    <property type="match status" value="1"/>
</dbReference>
<protein>
    <recommendedName>
        <fullName evidence="5">Putative pre-16S rRNA nuclease</fullName>
        <ecNumber evidence="5">3.1.-.-</ecNumber>
    </recommendedName>
</protein>
<evidence type="ECO:0000256" key="3">
    <source>
        <dbReference type="ARBA" id="ARBA00022722"/>
    </source>
</evidence>
<evidence type="ECO:0000259" key="6">
    <source>
        <dbReference type="SMART" id="SM00732"/>
    </source>
</evidence>
<dbReference type="HAMAP" id="MF_00651">
    <property type="entry name" value="Nuclease_YqgF"/>
    <property type="match status" value="1"/>
</dbReference>
<evidence type="ECO:0000256" key="2">
    <source>
        <dbReference type="ARBA" id="ARBA00022517"/>
    </source>
</evidence>
<keyword evidence="3 5" id="KW-0540">Nuclease</keyword>
<accession>A0A5C6XIT2</accession>
<dbReference type="GO" id="GO:0000967">
    <property type="term" value="P:rRNA 5'-end processing"/>
    <property type="evidence" value="ECO:0007669"/>
    <property type="project" value="UniProtKB-UniRule"/>
</dbReference>
<dbReference type="EMBL" id="VOSL01000025">
    <property type="protein sequence ID" value="TXD39890.1"/>
    <property type="molecule type" value="Genomic_DNA"/>
</dbReference>
<comment type="function">
    <text evidence="5">Could be a nuclease involved in processing of the 5'-end of pre-16S rRNA.</text>
</comment>
<name>A0A5C6XIT2_9DELT</name>
<dbReference type="SMART" id="SM00732">
    <property type="entry name" value="YqgFc"/>
    <property type="match status" value="1"/>
</dbReference>
<keyword evidence="2 5" id="KW-0690">Ribosome biogenesis</keyword>
<comment type="caution">
    <text evidence="7">The sequence shown here is derived from an EMBL/GenBank/DDBJ whole genome shotgun (WGS) entry which is preliminary data.</text>
</comment>
<gene>
    <name evidence="7" type="primary">ruvX</name>
    <name evidence="7" type="ORF">FRC96_06365</name>
</gene>
<dbReference type="InterPro" id="IPR006641">
    <property type="entry name" value="YqgF/RNaseH-like_dom"/>
</dbReference>
<dbReference type="InterPro" id="IPR037027">
    <property type="entry name" value="YqgF/RNaseH-like_dom_sf"/>
</dbReference>
<dbReference type="GO" id="GO:0004518">
    <property type="term" value="F:nuclease activity"/>
    <property type="evidence" value="ECO:0007669"/>
    <property type="project" value="UniProtKB-KW"/>
</dbReference>
<evidence type="ECO:0000313" key="7">
    <source>
        <dbReference type="EMBL" id="TXD39890.1"/>
    </source>
</evidence>
<sequence length="150" mass="16663">MLTGRMLGVDVGTRRVGVAASDPLGTMAMPVETIEVRRVTGAAQRLVELVAQYEAGVVVVGWPLDMRGREGVAVDRVRTFMGAFEKALVREGRQVEVVRWDERLTTTAAERSLIKADVSRQRRKEAIDQVAACHILQGYMDRLRIEAERG</sequence>
<evidence type="ECO:0000256" key="1">
    <source>
        <dbReference type="ARBA" id="ARBA00022490"/>
    </source>
</evidence>
<dbReference type="AlphaFoldDB" id="A0A5C6XIT2"/>
<dbReference type="OrthoDB" id="9796140at2"/>
<dbReference type="GO" id="GO:0016788">
    <property type="term" value="F:hydrolase activity, acting on ester bonds"/>
    <property type="evidence" value="ECO:0007669"/>
    <property type="project" value="UniProtKB-UniRule"/>
</dbReference>
<dbReference type="PANTHER" id="PTHR33317">
    <property type="entry name" value="POLYNUCLEOTIDYL TRANSFERASE, RIBONUCLEASE H-LIKE SUPERFAMILY PROTEIN"/>
    <property type="match status" value="1"/>
</dbReference>
<dbReference type="EC" id="3.1.-.-" evidence="5"/>
<organism evidence="7 8">
    <name type="scientific">Lujinxingia vulgaris</name>
    <dbReference type="NCBI Taxonomy" id="2600176"/>
    <lineage>
        <taxon>Bacteria</taxon>
        <taxon>Deltaproteobacteria</taxon>
        <taxon>Bradymonadales</taxon>
        <taxon>Lujinxingiaceae</taxon>
        <taxon>Lujinxingia</taxon>
    </lineage>
</organism>
<keyword evidence="4 5" id="KW-0378">Hydrolase</keyword>
<dbReference type="Proteomes" id="UP000321046">
    <property type="component" value="Unassembled WGS sequence"/>
</dbReference>
<dbReference type="PANTHER" id="PTHR33317:SF4">
    <property type="entry name" value="POLYNUCLEOTIDYL TRANSFERASE, RIBONUCLEASE H-LIKE SUPERFAMILY PROTEIN"/>
    <property type="match status" value="1"/>
</dbReference>
<dbReference type="RefSeq" id="WP_146973668.1">
    <property type="nucleotide sequence ID" value="NZ_VOSL01000025.1"/>
</dbReference>
<keyword evidence="1 5" id="KW-0963">Cytoplasm</keyword>
<reference evidence="7 8" key="1">
    <citation type="submission" date="2019-08" db="EMBL/GenBank/DDBJ databases">
        <title>Bradymonadales sp. TMQ2.</title>
        <authorList>
            <person name="Liang Q."/>
        </authorList>
    </citation>
    <scope>NUCLEOTIDE SEQUENCE [LARGE SCALE GENOMIC DNA]</scope>
    <source>
        <strain evidence="7 8">TMQ2</strain>
    </source>
</reference>
<dbReference type="Pfam" id="PF03652">
    <property type="entry name" value="RuvX"/>
    <property type="match status" value="1"/>
</dbReference>
<dbReference type="SUPFAM" id="SSF53098">
    <property type="entry name" value="Ribonuclease H-like"/>
    <property type="match status" value="1"/>
</dbReference>